<feature type="region of interest" description="Disordered" evidence="1">
    <location>
        <begin position="1"/>
        <end position="26"/>
    </location>
</feature>
<name>A0A0E0E0N2_9ORYZ</name>
<sequence>MGDNGEEAGREMDGAGQRAVRGSSGGLVRAVARRAEARRELPPPSPYIDLPLAPAVAIHCAPVRRLVLLFETREARAAATSLCIWTARTPHRAASCLPPPDAAGASSTPPGASGHSSSPEGPSSPRAPFRAWTARRAQQAWRPWQGWPAALEQGTYQSDRSLGRDAKCGAGDSQIPALAPLW</sequence>
<organism evidence="2">
    <name type="scientific">Oryza meridionalis</name>
    <dbReference type="NCBI Taxonomy" id="40149"/>
    <lineage>
        <taxon>Eukaryota</taxon>
        <taxon>Viridiplantae</taxon>
        <taxon>Streptophyta</taxon>
        <taxon>Embryophyta</taxon>
        <taxon>Tracheophyta</taxon>
        <taxon>Spermatophyta</taxon>
        <taxon>Magnoliopsida</taxon>
        <taxon>Liliopsida</taxon>
        <taxon>Poales</taxon>
        <taxon>Poaceae</taxon>
        <taxon>BOP clade</taxon>
        <taxon>Oryzoideae</taxon>
        <taxon>Oryzeae</taxon>
        <taxon>Oryzinae</taxon>
        <taxon>Oryza</taxon>
    </lineage>
</organism>
<evidence type="ECO:0000256" key="1">
    <source>
        <dbReference type="SAM" id="MobiDB-lite"/>
    </source>
</evidence>
<reference evidence="2" key="1">
    <citation type="submission" date="2015-04" db="UniProtKB">
        <authorList>
            <consortium name="EnsemblPlants"/>
        </authorList>
    </citation>
    <scope>IDENTIFICATION</scope>
</reference>
<dbReference type="HOGENOM" id="CLU_1484272_0_0_1"/>
<evidence type="ECO:0000313" key="3">
    <source>
        <dbReference type="Proteomes" id="UP000008021"/>
    </source>
</evidence>
<accession>A0A0E0E0N2</accession>
<dbReference type="EnsemblPlants" id="OMERI06G12940.3">
    <property type="protein sequence ID" value="OMERI06G12940.3"/>
    <property type="gene ID" value="OMERI06G12940"/>
</dbReference>
<dbReference type="Proteomes" id="UP000008021">
    <property type="component" value="Chromosome 6"/>
</dbReference>
<dbReference type="Gramene" id="OMERI06G12940.3">
    <property type="protein sequence ID" value="OMERI06G12940.3"/>
    <property type="gene ID" value="OMERI06G12940"/>
</dbReference>
<proteinExistence type="predicted"/>
<keyword evidence="3" id="KW-1185">Reference proteome</keyword>
<dbReference type="EnsemblPlants" id="OMERI06G12940.1">
    <property type="protein sequence ID" value="OMERI06G12940.1"/>
    <property type="gene ID" value="OMERI06G12940"/>
</dbReference>
<feature type="compositionally biased region" description="Low complexity" evidence="1">
    <location>
        <begin position="102"/>
        <end position="128"/>
    </location>
</feature>
<feature type="region of interest" description="Disordered" evidence="1">
    <location>
        <begin position="161"/>
        <end position="182"/>
    </location>
</feature>
<feature type="region of interest" description="Disordered" evidence="1">
    <location>
        <begin position="95"/>
        <end position="128"/>
    </location>
</feature>
<reference evidence="2" key="2">
    <citation type="submission" date="2018-05" db="EMBL/GenBank/DDBJ databases">
        <title>OmerRS3 (Oryza meridionalis Reference Sequence Version 3).</title>
        <authorList>
            <person name="Zhang J."/>
            <person name="Kudrna D."/>
            <person name="Lee S."/>
            <person name="Talag J."/>
            <person name="Welchert J."/>
            <person name="Wing R.A."/>
        </authorList>
    </citation>
    <scope>NUCLEOTIDE SEQUENCE [LARGE SCALE GENOMIC DNA]</scope>
    <source>
        <strain evidence="2">OR44</strain>
    </source>
</reference>
<evidence type="ECO:0000313" key="2">
    <source>
        <dbReference type="EnsemblPlants" id="OMERI06G12940.1"/>
    </source>
</evidence>
<dbReference type="Gramene" id="OMERI06G12940.1">
    <property type="protein sequence ID" value="OMERI06G12940.1"/>
    <property type="gene ID" value="OMERI06G12940"/>
</dbReference>
<protein>
    <submittedName>
        <fullName evidence="2">Uncharacterized protein</fullName>
    </submittedName>
</protein>
<dbReference type="AlphaFoldDB" id="A0A0E0E0N2"/>